<feature type="binding site" evidence="6">
    <location>
        <position position="88"/>
    </location>
    <ligand>
        <name>[4Fe-4S] cluster</name>
        <dbReference type="ChEBI" id="CHEBI:49883"/>
        <note>4Fe-4S-S-AdoMet</note>
    </ligand>
</feature>
<evidence type="ECO:0000256" key="1">
    <source>
        <dbReference type="ARBA" id="ARBA00022485"/>
    </source>
</evidence>
<accession>A0AAE3EK74</accession>
<dbReference type="SUPFAM" id="SSF102114">
    <property type="entry name" value="Radical SAM enzymes"/>
    <property type="match status" value="1"/>
</dbReference>
<gene>
    <name evidence="8" type="primary">amrS</name>
    <name evidence="8" type="ORF">K7J14_09735</name>
</gene>
<evidence type="ECO:0000259" key="7">
    <source>
        <dbReference type="PROSITE" id="PS51918"/>
    </source>
</evidence>
<dbReference type="PIRSF" id="PIRSF004869">
    <property type="entry name" value="PflX_prd"/>
    <property type="match status" value="1"/>
</dbReference>
<feature type="domain" description="Radical SAM core" evidence="7">
    <location>
        <begin position="73"/>
        <end position="307"/>
    </location>
</feature>
<keyword evidence="3 6" id="KW-0479">Metal-binding</keyword>
<keyword evidence="9" id="KW-1185">Reference proteome</keyword>
<keyword evidence="4 6" id="KW-0408">Iron</keyword>
<dbReference type="GO" id="GO:0051539">
    <property type="term" value="F:4 iron, 4 sulfur cluster binding"/>
    <property type="evidence" value="ECO:0007669"/>
    <property type="project" value="UniProtKB-KW"/>
</dbReference>
<dbReference type="PANTHER" id="PTHR30352">
    <property type="entry name" value="PYRUVATE FORMATE-LYASE-ACTIVATING ENZYME"/>
    <property type="match status" value="1"/>
</dbReference>
<evidence type="ECO:0000313" key="9">
    <source>
        <dbReference type="Proteomes" id="UP001198163"/>
    </source>
</evidence>
<dbReference type="CDD" id="cd01335">
    <property type="entry name" value="Radical_SAM"/>
    <property type="match status" value="1"/>
</dbReference>
<evidence type="ECO:0000313" key="8">
    <source>
        <dbReference type="EMBL" id="MCD1654979.1"/>
    </source>
</evidence>
<dbReference type="SFLD" id="SFLDG01101">
    <property type="entry name" value="Uncharacterised_Radical_SAM_Su"/>
    <property type="match status" value="1"/>
</dbReference>
<dbReference type="Pfam" id="PF04055">
    <property type="entry name" value="Radical_SAM"/>
    <property type="match status" value="1"/>
</dbReference>
<dbReference type="Proteomes" id="UP001198163">
    <property type="component" value="Unassembled WGS sequence"/>
</dbReference>
<reference evidence="8" key="1">
    <citation type="submission" date="2021-08" db="EMBL/GenBank/DDBJ databases">
        <title>Comparative analyses of Brucepasteria parasyntrophica and Teretinema zuelzerae.</title>
        <authorList>
            <person name="Song Y."/>
            <person name="Brune A."/>
        </authorList>
    </citation>
    <scope>NUCLEOTIDE SEQUENCE</scope>
    <source>
        <strain evidence="8">DSM 1903</strain>
    </source>
</reference>
<dbReference type="AlphaFoldDB" id="A0AAE3EK74"/>
<comment type="cofactor">
    <cofactor evidence="6">
        <name>[4Fe-4S] cluster</name>
        <dbReference type="ChEBI" id="CHEBI:49883"/>
    </cofactor>
    <text evidence="6">Binds 1 [4Fe-4S] cluster. The cluster is coordinated with 3 cysteines and an exchangeable S-adenosyl-L-methionine.</text>
</comment>
<comment type="caution">
    <text evidence="8">The sequence shown here is derived from an EMBL/GenBank/DDBJ whole genome shotgun (WGS) entry which is preliminary data.</text>
</comment>
<name>A0AAE3EK74_9SPIR</name>
<keyword evidence="1" id="KW-0004">4Fe-4S</keyword>
<dbReference type="PROSITE" id="PS51918">
    <property type="entry name" value="RADICAL_SAM"/>
    <property type="match status" value="1"/>
</dbReference>
<protein>
    <submittedName>
        <fullName evidence="8">AmmeMemoRadiSam system radical SAM enzyme</fullName>
    </submittedName>
</protein>
<dbReference type="RefSeq" id="WP_230755687.1">
    <property type="nucleotide sequence ID" value="NZ_JAINWA010000003.1"/>
</dbReference>
<dbReference type="InterPro" id="IPR058240">
    <property type="entry name" value="rSAM_sf"/>
</dbReference>
<evidence type="ECO:0000256" key="3">
    <source>
        <dbReference type="ARBA" id="ARBA00022723"/>
    </source>
</evidence>
<dbReference type="SFLD" id="SFLDS00029">
    <property type="entry name" value="Radical_SAM"/>
    <property type="match status" value="1"/>
</dbReference>
<organism evidence="8 9">
    <name type="scientific">Teretinema zuelzerae</name>
    <dbReference type="NCBI Taxonomy" id="156"/>
    <lineage>
        <taxon>Bacteria</taxon>
        <taxon>Pseudomonadati</taxon>
        <taxon>Spirochaetota</taxon>
        <taxon>Spirochaetia</taxon>
        <taxon>Spirochaetales</taxon>
        <taxon>Treponemataceae</taxon>
        <taxon>Teretinema</taxon>
    </lineage>
</organism>
<sequence length="308" mass="33574">MNGDSAHRSCSWQETLPDGTVECSLCPRRCRIPPGSAGFCGVRFNRSGDLEPLGYGRVSALALDPIEKKPLARFYPGSKILSAGSWGCNLECRFCQNHAISRDWIEAQEDEGFAAPIIPGSTRLSPGDLVSEALALQSRGNIGLAFTYNEPVVNFEYVRDSAVLAREKGLQVVLVTNGYINPEPLAEILPLVDAMNIDLKAFSDSFYRFICRGALSPVKKTIEAVARSSPRCHLELTTLVIPGHNSDPEEIRALSAWVASLGSGIPLHLNRHHPDWKMAAPGSIEAPALMALADIARENLRYVYCGNI</sequence>
<feature type="binding site" evidence="6">
    <location>
        <position position="92"/>
    </location>
    <ligand>
        <name>[4Fe-4S] cluster</name>
        <dbReference type="ChEBI" id="CHEBI:49883"/>
        <note>4Fe-4S-S-AdoMet</note>
    </ligand>
</feature>
<keyword evidence="2 6" id="KW-0949">S-adenosyl-L-methionine</keyword>
<dbReference type="NCBIfam" id="TIGR04337">
    <property type="entry name" value="AmmeMemoSam_rS"/>
    <property type="match status" value="1"/>
</dbReference>
<dbReference type="InterPro" id="IPR007197">
    <property type="entry name" value="rSAM"/>
</dbReference>
<evidence type="ECO:0000256" key="6">
    <source>
        <dbReference type="PIRSR" id="PIRSR004869-50"/>
    </source>
</evidence>
<dbReference type="GO" id="GO:0046872">
    <property type="term" value="F:metal ion binding"/>
    <property type="evidence" value="ECO:0007669"/>
    <property type="project" value="UniProtKB-KW"/>
</dbReference>
<dbReference type="InterPro" id="IPR027596">
    <property type="entry name" value="AmmeMemoSam_rS"/>
</dbReference>
<dbReference type="EMBL" id="JAINWA010000003">
    <property type="protein sequence ID" value="MCD1654979.1"/>
    <property type="molecule type" value="Genomic_DNA"/>
</dbReference>
<dbReference type="Gene3D" id="3.20.20.70">
    <property type="entry name" value="Aldolase class I"/>
    <property type="match status" value="1"/>
</dbReference>
<dbReference type="InterPro" id="IPR016431">
    <property type="entry name" value="Pyrv-formate_lyase-activ_prd"/>
</dbReference>
<evidence type="ECO:0000256" key="4">
    <source>
        <dbReference type="ARBA" id="ARBA00023004"/>
    </source>
</evidence>
<feature type="binding site" evidence="6">
    <location>
        <position position="95"/>
    </location>
    <ligand>
        <name>[4Fe-4S] cluster</name>
        <dbReference type="ChEBI" id="CHEBI:49883"/>
        <note>4Fe-4S-S-AdoMet</note>
    </ligand>
</feature>
<dbReference type="PANTHER" id="PTHR30352:SF5">
    <property type="entry name" value="PYRUVATE FORMATE-LYASE 1-ACTIVATING ENZYME"/>
    <property type="match status" value="1"/>
</dbReference>
<proteinExistence type="predicted"/>
<dbReference type="InterPro" id="IPR034457">
    <property type="entry name" value="Organic_radical-activating"/>
</dbReference>
<keyword evidence="5 6" id="KW-0411">Iron-sulfur</keyword>
<dbReference type="GO" id="GO:0003824">
    <property type="term" value="F:catalytic activity"/>
    <property type="evidence" value="ECO:0007669"/>
    <property type="project" value="InterPro"/>
</dbReference>
<evidence type="ECO:0000256" key="2">
    <source>
        <dbReference type="ARBA" id="ARBA00022691"/>
    </source>
</evidence>
<dbReference type="InterPro" id="IPR013785">
    <property type="entry name" value="Aldolase_TIM"/>
</dbReference>
<evidence type="ECO:0000256" key="5">
    <source>
        <dbReference type="ARBA" id="ARBA00023014"/>
    </source>
</evidence>